<dbReference type="InterPro" id="IPR036259">
    <property type="entry name" value="MFS_trans_sf"/>
</dbReference>
<sequence length="1025" mass="111232">MDDPEQTHSKRPASKHQRNRNVTGRNPRRLLIDRAIRRPPAGPSAQGGVARVTSMAQWHPYSAASLCLHQNGWLQTIAALLLRTGNDRAPIPPAFLQSRRRLICPPQQRSPRTNFPTHFRSSEGLALGLAWAGEGGKQATPHAGPPIEAPNPTTTMTTTTAKPALGLKKGGGGEAPNPCPLPMSMQPHDLGAGRRPPARAHSWDSPFHQLLPGAGLLTQGTPVSDNMQWALHSWCHDGERGRQGIKPPPLQRKENSSNERAAWRIGRARLRAWGTPRGAVPVKAGLPFCPPPPPSQMMDGWWWSGSGSGEGWWWVVTGRGTTILISSSFRRLSVRLTLLFFFSSQRTRAAALWACAKGVNTPIKPALCLCFVVAVIVALQSRLNKNIKEKTHLEERPSPRGEIPPPPQVNMALMAKILRSIVRNDAMRSDPDVIYGWRVFALVFASCFGGMLFGWDTGAIGGVLAMPAFQETFGTANKSKQDKSNLEQNIVSTLQAGCFAACFATSWLADKYGRRLCLMATGVLTAIGVALQAASAAHGTLAVMYVGRFVAGLGVGAASTLTPLYVSECAPRSIRGGLTAFYQLFIVFGIMVAFWVNYGCLLHVPAPAVYVVPLALQALPAVFLIGGMFLAPESPRWCARKDDWERATKILVKLRCLPADSEYVSSEIQDMASQLEIERRLTGDATAKTLLKEMFLIPGNRKRAIISIVLMVCQQMTGVNAINYYAPQIFQNLGMTGTDSSLFATGIYGVVKMAACSVFLLFIADSLGRRWALLWTSGALAIVLYIIGIYGRVQPPVKGEPVSAFGYVAITCIYLWAALFQFGWGPACWILVSEIPTARLRAMNVAIGAATQWLFNFVMARSVLTMQATMGKAGYGMFFMFGSFDIIMGFFVYFFVPETKGISLEKMDELFGVTETAKKLDEEADADHPLQPGNKGGASEAGFQNRAAGRAEGQTATALGSPWWCLIMGISATNWTTPVSQALCDRDEQPPTATVGVHFSQETTSRGYPVVLVHVSSAGSGRIGV</sequence>
<feature type="transmembrane region" description="Helical" evidence="8">
    <location>
        <begin position="704"/>
        <end position="726"/>
    </location>
</feature>
<dbReference type="Gene3D" id="1.20.1250.20">
    <property type="entry name" value="MFS general substrate transporter like domains"/>
    <property type="match status" value="1"/>
</dbReference>
<dbReference type="PRINTS" id="PR00171">
    <property type="entry name" value="SUGRTRNSPORT"/>
</dbReference>
<dbReference type="InterPro" id="IPR003663">
    <property type="entry name" value="Sugar/inositol_transpt"/>
</dbReference>
<dbReference type="Proteomes" id="UP001287286">
    <property type="component" value="Unassembled WGS sequence"/>
</dbReference>
<evidence type="ECO:0000256" key="7">
    <source>
        <dbReference type="SAM" id="MobiDB-lite"/>
    </source>
</evidence>
<feature type="transmembrane region" description="Helical" evidence="8">
    <location>
        <begin position="435"/>
        <end position="455"/>
    </location>
</feature>
<dbReference type="InterPro" id="IPR050360">
    <property type="entry name" value="MFS_Sugar_Transporters"/>
</dbReference>
<name>A0ABR0CBX6_PURLI</name>
<gene>
    <name evidence="10" type="ORF">Purlil1_1991</name>
</gene>
<feature type="transmembrane region" description="Helical" evidence="8">
    <location>
        <begin position="516"/>
        <end position="537"/>
    </location>
</feature>
<evidence type="ECO:0000256" key="3">
    <source>
        <dbReference type="ARBA" id="ARBA00022448"/>
    </source>
</evidence>
<dbReference type="EMBL" id="JAWRVI010000005">
    <property type="protein sequence ID" value="KAK4093657.1"/>
    <property type="molecule type" value="Genomic_DNA"/>
</dbReference>
<comment type="similarity">
    <text evidence="2">Belongs to the major facilitator superfamily. Sugar transporter (TC 2.A.1.1) family.</text>
</comment>
<feature type="transmembrane region" description="Helical" evidence="8">
    <location>
        <begin position="805"/>
        <end position="832"/>
    </location>
</feature>
<dbReference type="InterPro" id="IPR020846">
    <property type="entry name" value="MFS_dom"/>
</dbReference>
<comment type="subcellular location">
    <subcellularLocation>
        <location evidence="1">Membrane</location>
        <topology evidence="1">Multi-pass membrane protein</topology>
    </subcellularLocation>
</comment>
<keyword evidence="3" id="KW-0813">Transport</keyword>
<dbReference type="PANTHER" id="PTHR48022">
    <property type="entry name" value="PLASTIDIC GLUCOSE TRANSPORTER 4"/>
    <property type="match status" value="1"/>
</dbReference>
<feature type="transmembrane region" description="Helical" evidence="8">
    <location>
        <begin position="608"/>
        <end position="631"/>
    </location>
</feature>
<evidence type="ECO:0000256" key="1">
    <source>
        <dbReference type="ARBA" id="ARBA00004141"/>
    </source>
</evidence>
<feature type="region of interest" description="Disordered" evidence="7">
    <location>
        <begin position="240"/>
        <end position="259"/>
    </location>
</feature>
<reference evidence="10 11" key="1">
    <citation type="journal article" date="2024" name="Microbiol. Resour. Announc.">
        <title>Genome annotations for the ascomycete fungi Trichoderma harzianum, Trichoderma aggressivum, and Purpureocillium lilacinum.</title>
        <authorList>
            <person name="Beijen E.P.W."/>
            <person name="Ohm R.A."/>
        </authorList>
    </citation>
    <scope>NUCLEOTIDE SEQUENCE [LARGE SCALE GENOMIC DNA]</scope>
    <source>
        <strain evidence="10 11">CBS 150709</strain>
    </source>
</reference>
<feature type="domain" description="Major facilitator superfamily (MFS) profile" evidence="9">
    <location>
        <begin position="442"/>
        <end position="900"/>
    </location>
</feature>
<dbReference type="SUPFAM" id="SSF103473">
    <property type="entry name" value="MFS general substrate transporter"/>
    <property type="match status" value="1"/>
</dbReference>
<evidence type="ECO:0000256" key="4">
    <source>
        <dbReference type="ARBA" id="ARBA00022692"/>
    </source>
</evidence>
<keyword evidence="11" id="KW-1185">Reference proteome</keyword>
<proteinExistence type="inferred from homology"/>
<feature type="compositionally biased region" description="Basic residues" evidence="7">
    <location>
        <begin position="9"/>
        <end position="19"/>
    </location>
</feature>
<keyword evidence="5 8" id="KW-1133">Transmembrane helix</keyword>
<evidence type="ECO:0000259" key="9">
    <source>
        <dbReference type="PROSITE" id="PS50850"/>
    </source>
</evidence>
<protein>
    <recommendedName>
        <fullName evidence="9">Major facilitator superfamily (MFS) profile domain-containing protein</fullName>
    </recommendedName>
</protein>
<keyword evidence="6 8" id="KW-0472">Membrane</keyword>
<dbReference type="InterPro" id="IPR005828">
    <property type="entry name" value="MFS_sugar_transport-like"/>
</dbReference>
<feature type="region of interest" description="Disordered" evidence="7">
    <location>
        <begin position="1"/>
        <end position="29"/>
    </location>
</feature>
<dbReference type="NCBIfam" id="TIGR00879">
    <property type="entry name" value="SP"/>
    <property type="match status" value="1"/>
</dbReference>
<comment type="caution">
    <text evidence="10">The sequence shown here is derived from an EMBL/GenBank/DDBJ whole genome shotgun (WGS) entry which is preliminary data.</text>
</comment>
<dbReference type="Pfam" id="PF00083">
    <property type="entry name" value="Sugar_tr"/>
    <property type="match status" value="1"/>
</dbReference>
<feature type="transmembrane region" description="Helical" evidence="8">
    <location>
        <begin position="844"/>
        <end position="864"/>
    </location>
</feature>
<keyword evidence="4 8" id="KW-0812">Transmembrane</keyword>
<organism evidence="10 11">
    <name type="scientific">Purpureocillium lilacinum</name>
    <name type="common">Paecilomyces lilacinus</name>
    <dbReference type="NCBI Taxonomy" id="33203"/>
    <lineage>
        <taxon>Eukaryota</taxon>
        <taxon>Fungi</taxon>
        <taxon>Dikarya</taxon>
        <taxon>Ascomycota</taxon>
        <taxon>Pezizomycotina</taxon>
        <taxon>Sordariomycetes</taxon>
        <taxon>Hypocreomycetidae</taxon>
        <taxon>Hypocreales</taxon>
        <taxon>Ophiocordycipitaceae</taxon>
        <taxon>Purpureocillium</taxon>
    </lineage>
</organism>
<feature type="region of interest" description="Disordered" evidence="7">
    <location>
        <begin position="135"/>
        <end position="201"/>
    </location>
</feature>
<dbReference type="PROSITE" id="PS50850">
    <property type="entry name" value="MFS"/>
    <property type="match status" value="1"/>
</dbReference>
<feature type="transmembrane region" description="Helical" evidence="8">
    <location>
        <begin position="363"/>
        <end position="380"/>
    </location>
</feature>
<evidence type="ECO:0000256" key="6">
    <source>
        <dbReference type="ARBA" id="ARBA00023136"/>
    </source>
</evidence>
<dbReference type="InterPro" id="IPR005829">
    <property type="entry name" value="Sugar_transporter_CS"/>
</dbReference>
<dbReference type="PANTHER" id="PTHR48022:SF21">
    <property type="entry name" value="QUINATE TRANSPORTER, PUTATIVE (AFU_ORTHOLOGUE AFUA_6G06960)-RELATED"/>
    <property type="match status" value="1"/>
</dbReference>
<evidence type="ECO:0000256" key="5">
    <source>
        <dbReference type="ARBA" id="ARBA00022989"/>
    </source>
</evidence>
<evidence type="ECO:0000313" key="11">
    <source>
        <dbReference type="Proteomes" id="UP001287286"/>
    </source>
</evidence>
<feature type="transmembrane region" description="Helical" evidence="8">
    <location>
        <begin position="490"/>
        <end position="509"/>
    </location>
</feature>
<feature type="transmembrane region" description="Helical" evidence="8">
    <location>
        <begin position="578"/>
        <end position="596"/>
    </location>
</feature>
<feature type="transmembrane region" description="Helical" evidence="8">
    <location>
        <begin position="746"/>
        <end position="764"/>
    </location>
</feature>
<evidence type="ECO:0000256" key="2">
    <source>
        <dbReference type="ARBA" id="ARBA00010992"/>
    </source>
</evidence>
<feature type="transmembrane region" description="Helical" evidence="8">
    <location>
        <begin position="771"/>
        <end position="793"/>
    </location>
</feature>
<evidence type="ECO:0000256" key="8">
    <source>
        <dbReference type="SAM" id="Phobius"/>
    </source>
</evidence>
<feature type="transmembrane region" description="Helical" evidence="8">
    <location>
        <begin position="876"/>
        <end position="896"/>
    </location>
</feature>
<feature type="transmembrane region" description="Helical" evidence="8">
    <location>
        <begin position="543"/>
        <end position="566"/>
    </location>
</feature>
<dbReference type="PROSITE" id="PS00216">
    <property type="entry name" value="SUGAR_TRANSPORT_1"/>
    <property type="match status" value="2"/>
</dbReference>
<accession>A0ABR0CBX6</accession>
<dbReference type="PROSITE" id="PS00217">
    <property type="entry name" value="SUGAR_TRANSPORT_2"/>
    <property type="match status" value="1"/>
</dbReference>
<evidence type="ECO:0000313" key="10">
    <source>
        <dbReference type="EMBL" id="KAK4093657.1"/>
    </source>
</evidence>